<keyword evidence="3" id="KW-0808">Transferase</keyword>
<dbReference type="InterPro" id="IPR010513">
    <property type="entry name" value="KEN_dom"/>
</dbReference>
<evidence type="ECO:0000313" key="10">
    <source>
        <dbReference type="Proteomes" id="UP000095283"/>
    </source>
</evidence>
<dbReference type="Gene3D" id="3.30.200.20">
    <property type="entry name" value="Phosphorylase Kinase, domain 1"/>
    <property type="match status" value="1"/>
</dbReference>
<evidence type="ECO:0000256" key="6">
    <source>
        <dbReference type="ARBA" id="ARBA00022777"/>
    </source>
</evidence>
<evidence type="ECO:0000256" key="5">
    <source>
        <dbReference type="ARBA" id="ARBA00022741"/>
    </source>
</evidence>
<dbReference type="InterPro" id="IPR038357">
    <property type="entry name" value="KEN_sf"/>
</dbReference>
<dbReference type="GO" id="GO:0070059">
    <property type="term" value="P:intrinsic apoptotic signaling pathway in response to endoplasmic reticulum stress"/>
    <property type="evidence" value="ECO:0007669"/>
    <property type="project" value="TreeGrafter"/>
</dbReference>
<dbReference type="SMART" id="SM00220">
    <property type="entry name" value="S_TKc"/>
    <property type="match status" value="1"/>
</dbReference>
<dbReference type="GO" id="GO:0051082">
    <property type="term" value="F:unfolded protein binding"/>
    <property type="evidence" value="ECO:0007669"/>
    <property type="project" value="TreeGrafter"/>
</dbReference>
<evidence type="ECO:0000313" key="11">
    <source>
        <dbReference type="WBParaSite" id="Hba_10090"/>
    </source>
</evidence>
<keyword evidence="4" id="KW-0732">Signal</keyword>
<dbReference type="SUPFAM" id="SSF56112">
    <property type="entry name" value="Protein kinase-like (PK-like)"/>
    <property type="match status" value="1"/>
</dbReference>
<dbReference type="AlphaFoldDB" id="A0A1I7WY16"/>
<dbReference type="PROSITE" id="PS50011">
    <property type="entry name" value="PROTEIN_KINASE_DOM"/>
    <property type="match status" value="1"/>
</dbReference>
<dbReference type="WBParaSite" id="Hba_10090">
    <property type="protein sequence ID" value="Hba_10090"/>
    <property type="gene ID" value="Hba_10090"/>
</dbReference>
<organism evidence="10 11">
    <name type="scientific">Heterorhabditis bacteriophora</name>
    <name type="common">Entomopathogenic nematode worm</name>
    <dbReference type="NCBI Taxonomy" id="37862"/>
    <lineage>
        <taxon>Eukaryota</taxon>
        <taxon>Metazoa</taxon>
        <taxon>Ecdysozoa</taxon>
        <taxon>Nematoda</taxon>
        <taxon>Chromadorea</taxon>
        <taxon>Rhabditida</taxon>
        <taxon>Rhabditina</taxon>
        <taxon>Rhabditomorpha</taxon>
        <taxon>Strongyloidea</taxon>
        <taxon>Heterorhabditidae</taxon>
        <taxon>Heterorhabditis</taxon>
    </lineage>
</organism>
<evidence type="ECO:0000256" key="3">
    <source>
        <dbReference type="ARBA" id="ARBA00022679"/>
    </source>
</evidence>
<dbReference type="GO" id="GO:0004674">
    <property type="term" value="F:protein serine/threonine kinase activity"/>
    <property type="evidence" value="ECO:0007669"/>
    <property type="project" value="UniProtKB-KW"/>
</dbReference>
<dbReference type="GO" id="GO:0005524">
    <property type="term" value="F:ATP binding"/>
    <property type="evidence" value="ECO:0007669"/>
    <property type="project" value="UniProtKB-KW"/>
</dbReference>
<dbReference type="InterPro" id="IPR008271">
    <property type="entry name" value="Ser/Thr_kinase_AS"/>
</dbReference>
<dbReference type="PROSITE" id="PS00108">
    <property type="entry name" value="PROTEIN_KINASE_ST"/>
    <property type="match status" value="1"/>
</dbReference>
<dbReference type="Pfam" id="PF00069">
    <property type="entry name" value="Pkinase"/>
    <property type="match status" value="1"/>
</dbReference>
<dbReference type="Gene3D" id="1.20.1440.180">
    <property type="entry name" value="KEN domain"/>
    <property type="match status" value="1"/>
</dbReference>
<dbReference type="Proteomes" id="UP000095283">
    <property type="component" value="Unplaced"/>
</dbReference>
<dbReference type="GO" id="GO:0006397">
    <property type="term" value="P:mRNA processing"/>
    <property type="evidence" value="ECO:0007669"/>
    <property type="project" value="InterPro"/>
</dbReference>
<feature type="domain" description="KEN" evidence="9">
    <location>
        <begin position="210"/>
        <end position="348"/>
    </location>
</feature>
<keyword evidence="6" id="KW-0418">Kinase</keyword>
<evidence type="ECO:0000259" key="8">
    <source>
        <dbReference type="PROSITE" id="PS50011"/>
    </source>
</evidence>
<dbReference type="GO" id="GO:1990604">
    <property type="term" value="C:IRE1-TRAF2-ASK1 complex"/>
    <property type="evidence" value="ECO:0007669"/>
    <property type="project" value="TreeGrafter"/>
</dbReference>
<proteinExistence type="predicted"/>
<dbReference type="InterPro" id="IPR000719">
    <property type="entry name" value="Prot_kinase_dom"/>
</dbReference>
<dbReference type="PANTHER" id="PTHR13954">
    <property type="entry name" value="IRE1-RELATED"/>
    <property type="match status" value="1"/>
</dbReference>
<dbReference type="PROSITE" id="PS51392">
    <property type="entry name" value="KEN"/>
    <property type="match status" value="1"/>
</dbReference>
<dbReference type="InterPro" id="IPR045133">
    <property type="entry name" value="IRE1/2-like"/>
</dbReference>
<dbReference type="SMART" id="SM00580">
    <property type="entry name" value="PUG"/>
    <property type="match status" value="1"/>
</dbReference>
<dbReference type="GO" id="GO:0036498">
    <property type="term" value="P:IRE1-mediated unfolded protein response"/>
    <property type="evidence" value="ECO:0007669"/>
    <property type="project" value="TreeGrafter"/>
</dbReference>
<name>A0A1I7WY16_HETBA</name>
<dbReference type="GO" id="GO:0004521">
    <property type="term" value="F:RNA endonuclease activity"/>
    <property type="evidence" value="ECO:0007669"/>
    <property type="project" value="InterPro"/>
</dbReference>
<evidence type="ECO:0000256" key="7">
    <source>
        <dbReference type="ARBA" id="ARBA00022840"/>
    </source>
</evidence>
<dbReference type="PANTHER" id="PTHR13954:SF6">
    <property type="entry name" value="NON-SPECIFIC SERINE_THREONINE PROTEIN KINASE"/>
    <property type="match status" value="1"/>
</dbReference>
<dbReference type="CDD" id="cd10422">
    <property type="entry name" value="RNase_Ire1"/>
    <property type="match status" value="1"/>
</dbReference>
<dbReference type="Gene3D" id="1.10.510.10">
    <property type="entry name" value="Transferase(Phosphotransferase) domain 1"/>
    <property type="match status" value="1"/>
</dbReference>
<accession>A0A1I7WY16</accession>
<sequence>MYFNSTLMITFRGKFDGREVAVKRVVSEFIRLVDREADLLRESDAHPHVIRYFCMESDSQFRYLALELCLASLTDYVEVKKVRDERFWEKIIFYILVHRDMKPQNVLLSISGQRGQVRAVISDFGLCKRIQPGKNSLSRRSGMAGTDGWIAPEALFSESTLLRCFSYVVLIYCYIDEHVVISLIESMLKREPKERPTANSVLVHPFFWRADRRLQFFGDVSDRIEKEEDGSPVVRRLEKNARAVVTGNWRNAICEALANELYQLIPDLRKFRTYKGHSVRDLLRAMRNKKHHYRELPPSVQQSLGYMPEQFTTYFTSRFPLQSLCLEVTTQMNEYFKNCKMLEMYMHTDI</sequence>
<dbReference type="EC" id="2.7.11.1" evidence="1"/>
<dbReference type="InterPro" id="IPR011009">
    <property type="entry name" value="Kinase-like_dom_sf"/>
</dbReference>
<evidence type="ECO:0000259" key="9">
    <source>
        <dbReference type="PROSITE" id="PS51392"/>
    </source>
</evidence>
<evidence type="ECO:0000256" key="2">
    <source>
        <dbReference type="ARBA" id="ARBA00022527"/>
    </source>
</evidence>
<keyword evidence="7" id="KW-0067">ATP-binding</keyword>
<reference evidence="11" key="1">
    <citation type="submission" date="2016-11" db="UniProtKB">
        <authorList>
            <consortium name="WormBaseParasite"/>
        </authorList>
    </citation>
    <scope>IDENTIFICATION</scope>
</reference>
<keyword evidence="5" id="KW-0547">Nucleotide-binding</keyword>
<dbReference type="FunFam" id="3.30.200.20:FF:000077">
    <property type="entry name" value="Putative Serine/threonine-protein kinase/endoribonuclease IRE1"/>
    <property type="match status" value="1"/>
</dbReference>
<evidence type="ECO:0000256" key="4">
    <source>
        <dbReference type="ARBA" id="ARBA00022729"/>
    </source>
</evidence>
<keyword evidence="10" id="KW-1185">Reference proteome</keyword>
<dbReference type="Pfam" id="PF06479">
    <property type="entry name" value="Ribonuc_2-5A"/>
    <property type="match status" value="1"/>
</dbReference>
<keyword evidence="2" id="KW-0723">Serine/threonine-protein kinase</keyword>
<evidence type="ECO:0000256" key="1">
    <source>
        <dbReference type="ARBA" id="ARBA00012513"/>
    </source>
</evidence>
<feature type="domain" description="Protein kinase" evidence="8">
    <location>
        <begin position="1"/>
        <end position="207"/>
    </location>
</feature>
<protein>
    <recommendedName>
        <fullName evidence="1">non-specific serine/threonine protein kinase</fullName>
        <ecNumber evidence="1">2.7.11.1</ecNumber>
    </recommendedName>
</protein>